<accession>A0A0B4FVP1</accession>
<feature type="region of interest" description="Disordered" evidence="1">
    <location>
        <begin position="44"/>
        <end position="129"/>
    </location>
</feature>
<keyword evidence="2" id="KW-0472">Membrane</keyword>
<dbReference type="PANTHER" id="PTHR42028">
    <property type="entry name" value="CHROMOSOME 1, WHOLE GENOME SHOTGUN SEQUENCE"/>
    <property type="match status" value="1"/>
</dbReference>
<proteinExistence type="predicted"/>
<feature type="signal peptide" evidence="3">
    <location>
        <begin position="1"/>
        <end position="23"/>
    </location>
</feature>
<dbReference type="PANTHER" id="PTHR42028:SF1">
    <property type="entry name" value="YALI0E30657P"/>
    <property type="match status" value="1"/>
</dbReference>
<dbReference type="OrthoDB" id="2435509at2759"/>
<dbReference type="VEuPathDB" id="FungiDB:MAN_02275"/>
<reference evidence="5 6" key="1">
    <citation type="journal article" date="2014" name="Proc. Natl. Acad. Sci. U.S.A.">
        <title>Trajectory and genomic determinants of fungal-pathogen speciation and host adaptation.</title>
        <authorList>
            <person name="Hu X."/>
            <person name="Xiao G."/>
            <person name="Zheng P."/>
            <person name="Shang Y."/>
            <person name="Su Y."/>
            <person name="Zhang X."/>
            <person name="Liu X."/>
            <person name="Zhan S."/>
            <person name="St Leger R.J."/>
            <person name="Wang C."/>
        </authorList>
    </citation>
    <scope>NUCLEOTIDE SEQUENCE [LARGE SCALE GENOMIC DNA]</scope>
    <source>
        <strain evidence="5 6">ARSEF 549</strain>
    </source>
</reference>
<evidence type="ECO:0000313" key="6">
    <source>
        <dbReference type="Proteomes" id="UP000031186"/>
    </source>
</evidence>
<dbReference type="AlphaFoldDB" id="A0A0B4FVP1"/>
<feature type="compositionally biased region" description="Low complexity" evidence="1">
    <location>
        <begin position="85"/>
        <end position="110"/>
    </location>
</feature>
<dbReference type="Pfam" id="PF23585">
    <property type="entry name" value="DUF7137"/>
    <property type="match status" value="1"/>
</dbReference>
<keyword evidence="6" id="KW-1185">Reference proteome</keyword>
<evidence type="ECO:0000259" key="4">
    <source>
        <dbReference type="Pfam" id="PF23585"/>
    </source>
</evidence>
<evidence type="ECO:0000256" key="3">
    <source>
        <dbReference type="SAM" id="SignalP"/>
    </source>
</evidence>
<name>A0A0B4FVP1_METAF</name>
<keyword evidence="2" id="KW-0812">Transmembrane</keyword>
<feature type="compositionally biased region" description="Polar residues" evidence="1">
    <location>
        <begin position="56"/>
        <end position="84"/>
    </location>
</feature>
<organism evidence="5 6">
    <name type="scientific">Metarhizium anisopliae (strain ARSEF 549)</name>
    <dbReference type="NCBI Taxonomy" id="3151832"/>
    <lineage>
        <taxon>Eukaryota</taxon>
        <taxon>Fungi</taxon>
        <taxon>Dikarya</taxon>
        <taxon>Ascomycota</taxon>
        <taxon>Pezizomycotina</taxon>
        <taxon>Sordariomycetes</taxon>
        <taxon>Hypocreomycetidae</taxon>
        <taxon>Hypocreales</taxon>
        <taxon>Clavicipitaceae</taxon>
        <taxon>Metarhizium</taxon>
    </lineage>
</organism>
<keyword evidence="3" id="KW-0732">Signal</keyword>
<feature type="non-terminal residue" evidence="5">
    <location>
        <position position="1"/>
    </location>
</feature>
<dbReference type="Proteomes" id="UP000031186">
    <property type="component" value="Unassembled WGS sequence"/>
</dbReference>
<protein>
    <recommendedName>
        <fullName evidence="4">DUF7137 domain-containing protein</fullName>
    </recommendedName>
</protein>
<dbReference type="HOGENOM" id="CLU_058864_0_0_1"/>
<dbReference type="EMBL" id="AZNF01000002">
    <property type="protein sequence ID" value="KID69761.1"/>
    <property type="molecule type" value="Genomic_DNA"/>
</dbReference>
<feature type="transmembrane region" description="Helical" evidence="2">
    <location>
        <begin position="266"/>
        <end position="290"/>
    </location>
</feature>
<evidence type="ECO:0000256" key="1">
    <source>
        <dbReference type="SAM" id="MobiDB-lite"/>
    </source>
</evidence>
<feature type="chain" id="PRO_5002087911" description="DUF7137 domain-containing protein" evidence="3">
    <location>
        <begin position="24"/>
        <end position="291"/>
    </location>
</feature>
<feature type="domain" description="DUF7137" evidence="4">
    <location>
        <begin position="118"/>
        <end position="252"/>
    </location>
</feature>
<comment type="caution">
    <text evidence="5">The sequence shown here is derived from an EMBL/GenBank/DDBJ whole genome shotgun (WGS) entry which is preliminary data.</text>
</comment>
<evidence type="ECO:0000256" key="2">
    <source>
        <dbReference type="SAM" id="Phobius"/>
    </source>
</evidence>
<gene>
    <name evidence="5" type="ORF">MAN_02275</name>
</gene>
<evidence type="ECO:0000313" key="5">
    <source>
        <dbReference type="EMBL" id="KID69761.1"/>
    </source>
</evidence>
<keyword evidence="2" id="KW-1133">Transmembrane helix</keyword>
<dbReference type="InterPro" id="IPR055561">
    <property type="entry name" value="DUF7137"/>
</dbReference>
<sequence>MRPAQSLVQLALCLSTCGSVASALEWPRWLPERDALIVRADSSSDSGQASVAAEKNPSQTVVPEVSASATDASSQAGGKTTGDSNTAKATKTGNGKSGTAATATKKASATRTQFPPDAPPAGVSMQTPNTGLQPSGLYKISDYVTWSWNYTSLLGTPTAIDVLVSCSAASETWTLTGNMSFQTAVNYVWDTKQQANDIQSPLGVQQYTLIVKDSDASITQAPEPGYLGAYASYSFGMYTGQPYTAYPDWTCPGTCSAAASAFDRQAVGLAIATSIVTFLSFTWFVAGLGLH</sequence>